<dbReference type="PIRSF" id="PIRSF033535">
    <property type="entry name" value="UCP033535_plp"/>
    <property type="match status" value="1"/>
</dbReference>
<name>A0A256FWZ5_9HYPH</name>
<dbReference type="InterPro" id="IPR014582">
    <property type="entry name" value="UCP033535_lipo"/>
</dbReference>
<dbReference type="Pfam" id="PF10054">
    <property type="entry name" value="DUF2291"/>
    <property type="match status" value="1"/>
</dbReference>
<dbReference type="OrthoDB" id="156515at2"/>
<dbReference type="RefSeq" id="WP_094506742.1">
    <property type="nucleotide sequence ID" value="NZ_JBHEEK010000008.1"/>
</dbReference>
<accession>A0A256FWZ5</accession>
<sequence length="214" mass="23201">MSVLKSASIVLLACGVALSGCKIIKTPTAEEAAEARGDNFNPDRSVAEIWESKVVPYFAEKSISLGEVMDAANSNLDEAGEKFGHREKQGNAPWTFATKLEGTVVDAETKSRAAYVDVDSNGDGKADARVQIGPTVRGTAIRDALKIVNFNEFRNQIEWAQFGKSFNIRINDETLTKLPREELIGMKVTATGAFSMPSKGQLPLFTPVSISMEK</sequence>
<evidence type="ECO:0008006" key="3">
    <source>
        <dbReference type="Google" id="ProtNLM"/>
    </source>
</evidence>
<keyword evidence="2" id="KW-1185">Reference proteome</keyword>
<proteinExistence type="predicted"/>
<dbReference type="EMBL" id="NNRJ01000018">
    <property type="protein sequence ID" value="OYR19362.1"/>
    <property type="molecule type" value="Genomic_DNA"/>
</dbReference>
<dbReference type="PROSITE" id="PS51257">
    <property type="entry name" value="PROKAR_LIPOPROTEIN"/>
    <property type="match status" value="1"/>
</dbReference>
<evidence type="ECO:0000313" key="2">
    <source>
        <dbReference type="Proteomes" id="UP000215590"/>
    </source>
</evidence>
<reference evidence="1 2" key="1">
    <citation type="submission" date="2017-07" db="EMBL/GenBank/DDBJ databases">
        <title>Phylogenetic study on the rhizospheric bacterium Ochrobactrum sp. A44.</title>
        <authorList>
            <person name="Krzyzanowska D.M."/>
            <person name="Ossowicki A."/>
            <person name="Rajewska M."/>
            <person name="Maciag T."/>
            <person name="Kaczynski Z."/>
            <person name="Czerwicka M."/>
            <person name="Jafra S."/>
        </authorList>
    </citation>
    <scope>NUCLEOTIDE SEQUENCE [LARGE SCALE GENOMIC DNA]</scope>
    <source>
        <strain evidence="1 2">DSM 7216</strain>
    </source>
</reference>
<dbReference type="InterPro" id="IPR036215">
    <property type="entry name" value="TM0957-like_sf"/>
</dbReference>
<dbReference type="SUPFAM" id="SSF141318">
    <property type="entry name" value="TM0957-like"/>
    <property type="match status" value="1"/>
</dbReference>
<comment type="caution">
    <text evidence="1">The sequence shown here is derived from an EMBL/GenBank/DDBJ whole genome shotgun (WGS) entry which is preliminary data.</text>
</comment>
<gene>
    <name evidence="1" type="ORF">CEV31_1932</name>
</gene>
<evidence type="ECO:0000313" key="1">
    <source>
        <dbReference type="EMBL" id="OYR19362.1"/>
    </source>
</evidence>
<dbReference type="AlphaFoldDB" id="A0A256FWZ5"/>
<protein>
    <recommendedName>
        <fullName evidence="3">DUF2291 domain-containing protein</fullName>
    </recommendedName>
</protein>
<organism evidence="1 2">
    <name type="scientific">Brucella thiophenivorans</name>
    <dbReference type="NCBI Taxonomy" id="571255"/>
    <lineage>
        <taxon>Bacteria</taxon>
        <taxon>Pseudomonadati</taxon>
        <taxon>Pseudomonadota</taxon>
        <taxon>Alphaproteobacteria</taxon>
        <taxon>Hyphomicrobiales</taxon>
        <taxon>Brucellaceae</taxon>
        <taxon>Brucella/Ochrobactrum group</taxon>
        <taxon>Brucella</taxon>
    </lineage>
</organism>
<dbReference type="Proteomes" id="UP000215590">
    <property type="component" value="Unassembled WGS sequence"/>
</dbReference>